<dbReference type="InterPro" id="IPR014529">
    <property type="entry name" value="UCP026631"/>
</dbReference>
<reference evidence="3 4" key="1">
    <citation type="submission" date="2022-10" db="EMBL/GenBank/DDBJ databases">
        <title>Paucibacter sp. hw1 Genome sequencing.</title>
        <authorList>
            <person name="Park S."/>
        </authorList>
    </citation>
    <scope>NUCLEOTIDE SEQUENCE [LARGE SCALE GENOMIC DNA]</scope>
    <source>
        <strain evidence="4">hw1</strain>
    </source>
</reference>
<proteinExistence type="predicted"/>
<feature type="transmembrane region" description="Helical" evidence="1">
    <location>
        <begin position="226"/>
        <end position="254"/>
    </location>
</feature>
<protein>
    <submittedName>
        <fullName evidence="3">PH domain-containing protein</fullName>
    </submittedName>
</protein>
<comment type="caution">
    <text evidence="3">The sequence shown here is derived from an EMBL/GenBank/DDBJ whole genome shotgun (WGS) entry which is preliminary data.</text>
</comment>
<name>A0ABT5KDE8_9BURK</name>
<dbReference type="PANTHER" id="PTHR34473">
    <property type="entry name" value="UPF0699 TRANSMEMBRANE PROTEIN YDBS"/>
    <property type="match status" value="1"/>
</dbReference>
<dbReference type="RefSeq" id="WP_273600222.1">
    <property type="nucleotide sequence ID" value="NZ_JAQQXT010000005.1"/>
</dbReference>
<accession>A0ABT5KDE8</accession>
<evidence type="ECO:0000313" key="3">
    <source>
        <dbReference type="EMBL" id="MDC8771950.1"/>
    </source>
</evidence>
<gene>
    <name evidence="3" type="ORF">PRZ03_10245</name>
</gene>
<organism evidence="3 4">
    <name type="scientific">Roseateles albus</name>
    <dbReference type="NCBI Taxonomy" id="2987525"/>
    <lineage>
        <taxon>Bacteria</taxon>
        <taxon>Pseudomonadati</taxon>
        <taxon>Pseudomonadota</taxon>
        <taxon>Betaproteobacteria</taxon>
        <taxon>Burkholderiales</taxon>
        <taxon>Sphaerotilaceae</taxon>
        <taxon>Roseateles</taxon>
    </lineage>
</organism>
<feature type="transmembrane region" description="Helical" evidence="1">
    <location>
        <begin position="12"/>
        <end position="37"/>
    </location>
</feature>
<keyword evidence="1" id="KW-0472">Membrane</keyword>
<keyword evidence="4" id="KW-1185">Reference proteome</keyword>
<dbReference type="InterPro" id="IPR005182">
    <property type="entry name" value="YdbS-like_PH"/>
</dbReference>
<feature type="domain" description="YdbS-like PH" evidence="2">
    <location>
        <begin position="63"/>
        <end position="140"/>
    </location>
</feature>
<evidence type="ECO:0000256" key="1">
    <source>
        <dbReference type="SAM" id="Phobius"/>
    </source>
</evidence>
<keyword evidence="1" id="KW-1133">Transmembrane helix</keyword>
<dbReference type="Pfam" id="PF03703">
    <property type="entry name" value="bPH_2"/>
    <property type="match status" value="2"/>
</dbReference>
<dbReference type="PIRSF" id="PIRSF026631">
    <property type="entry name" value="UCP026631"/>
    <property type="match status" value="1"/>
</dbReference>
<sequence>MSEASQLQSLHPASWLFGIAGLLKQMLMPLVAVLILGHKDAQWVLWALPAMLALTLRSVLRARAFRYEVTGGELLVREGVLDRSLRHIPLARIQNITQRRIFLHRIFGVTELHLESAAGGKPEAVMKVLSLAAAAQLEALLRGAVNPLETTGTSSVTHEPQLLFAMPMREVLLLGLTSNRGKLMLAAMFGAVMPNQTLRTTLLQWSEQPLTALSRVFRADLESQGWLHLAALSLGLLLLGLLMLQALSAAMALIKFHNFRLEQQGERLLSSSGLSTQTRAAVRLPRLQRWELSSSWLQRRLGRCQLSVTVAGQHDSPDKAEKFARFSELAPLATPAQAQALLRLCLPQLDWQALAWRPLGDASLGRRLLGQARWLLPLGALGMAANLVLGAPLPWLAALPLSALLLGAAMLHARAWVGFAAYALSGDLMLYRSGVFSQRWVIVSCPKLQSLRLYSSGLDRYFGLRHLQANTHGGLGGSGLQRALDIPCLPAGEAELLRAALWRGLLQTP</sequence>
<dbReference type="PANTHER" id="PTHR34473:SF2">
    <property type="entry name" value="UPF0699 TRANSMEMBRANE PROTEIN YDBT"/>
    <property type="match status" value="1"/>
</dbReference>
<evidence type="ECO:0000313" key="4">
    <source>
        <dbReference type="Proteomes" id="UP001221189"/>
    </source>
</evidence>
<feature type="domain" description="YdbS-like PH" evidence="2">
    <location>
        <begin position="258"/>
        <end position="320"/>
    </location>
</feature>
<evidence type="ECO:0000259" key="2">
    <source>
        <dbReference type="Pfam" id="PF03703"/>
    </source>
</evidence>
<dbReference type="EMBL" id="JAQQXT010000005">
    <property type="protein sequence ID" value="MDC8771950.1"/>
    <property type="molecule type" value="Genomic_DNA"/>
</dbReference>
<dbReference type="Proteomes" id="UP001221189">
    <property type="component" value="Unassembled WGS sequence"/>
</dbReference>
<keyword evidence="1" id="KW-0812">Transmembrane</keyword>